<dbReference type="InterPro" id="IPR006311">
    <property type="entry name" value="TAT_signal"/>
</dbReference>
<name>A0A4R2BFJ1_9BACI</name>
<sequence>MLANNQEKNISRRAFLNQVGKVGGAVAVYGAMDSLGLLGNSMFASAAEFKAPKKSELAMVNKTGKKVIILGGGIAGLASAYELSKAGYDCQIFEARDRVGGRNWTVRGGTTETELGGVKQVARFDKGQYMNAGPARIPQHHVTIDYCRELGVELEVFTNINEAGYYFHENAGPLSNKKIRKREIKADTRGYVAELLTKVANQSALDQELTSQDIERLKAFLSSDGALNASKKYTGTGYRGYLEDDLPGAGLKPGTVGTPHAFKDILESGMMNQFSSEYSFDQQMMVFQPVGGMDQIPKALAERLPGKITFGAEIREIRQSADGVRIVYKKGNGPVKQVTGDYCICTIPLPVLSKIPADFSPEMKNAIKSIGYATTGKIGFQFKTRFWETEDRIMGGMTTTNMDINQIWYPSYGYLSPKGVVIGYYNFGQSAVDYGNLPLKERERRALAQGTKIHKQYTSELEHSFSVAWHKIKYNEGGWASYSSSDRKNYYPTLNEPQGRIYLAGEHLSYLTGWMAGAFESARIAVSRIHERTLKETRKPVTVG</sequence>
<dbReference type="PANTHER" id="PTHR10742">
    <property type="entry name" value="FLAVIN MONOAMINE OXIDASE"/>
    <property type="match status" value="1"/>
</dbReference>
<reference evidence="2 3" key="1">
    <citation type="journal article" date="2015" name="Stand. Genomic Sci.">
        <title>Genomic Encyclopedia of Bacterial and Archaeal Type Strains, Phase III: the genomes of soil and plant-associated and newly described type strains.</title>
        <authorList>
            <person name="Whitman W.B."/>
            <person name="Woyke T."/>
            <person name="Klenk H.P."/>
            <person name="Zhou Y."/>
            <person name="Lilburn T.G."/>
            <person name="Beck B.J."/>
            <person name="De Vos P."/>
            <person name="Vandamme P."/>
            <person name="Eisen J.A."/>
            <person name="Garrity G."/>
            <person name="Hugenholtz P."/>
            <person name="Kyrpides N.C."/>
        </authorList>
    </citation>
    <scope>NUCLEOTIDE SEQUENCE [LARGE SCALE GENOMIC DNA]</scope>
    <source>
        <strain evidence="2 3">CV53</strain>
    </source>
</reference>
<protein>
    <submittedName>
        <fullName evidence="2">Monoamine oxidase</fullName>
    </submittedName>
</protein>
<evidence type="ECO:0000313" key="3">
    <source>
        <dbReference type="Proteomes" id="UP000295689"/>
    </source>
</evidence>
<dbReference type="InterPro" id="IPR002937">
    <property type="entry name" value="Amino_oxidase"/>
</dbReference>
<dbReference type="Proteomes" id="UP000295689">
    <property type="component" value="Unassembled WGS sequence"/>
</dbReference>
<dbReference type="PANTHER" id="PTHR10742:SF342">
    <property type="entry name" value="AMINE OXIDASE"/>
    <property type="match status" value="1"/>
</dbReference>
<proteinExistence type="predicted"/>
<dbReference type="Gene3D" id="1.20.1440.240">
    <property type="match status" value="1"/>
</dbReference>
<dbReference type="Gene3D" id="3.90.660.10">
    <property type="match status" value="1"/>
</dbReference>
<dbReference type="PROSITE" id="PS51318">
    <property type="entry name" value="TAT"/>
    <property type="match status" value="1"/>
</dbReference>
<dbReference type="SUPFAM" id="SSF51905">
    <property type="entry name" value="FAD/NAD(P)-binding domain"/>
    <property type="match status" value="1"/>
</dbReference>
<dbReference type="AlphaFoldDB" id="A0A4R2BFJ1"/>
<dbReference type="InterPro" id="IPR050281">
    <property type="entry name" value="Flavin_monoamine_oxidase"/>
</dbReference>
<dbReference type="GO" id="GO:0001716">
    <property type="term" value="F:L-amino-acid oxidase activity"/>
    <property type="evidence" value="ECO:0007669"/>
    <property type="project" value="TreeGrafter"/>
</dbReference>
<dbReference type="GO" id="GO:0009063">
    <property type="term" value="P:amino acid catabolic process"/>
    <property type="evidence" value="ECO:0007669"/>
    <property type="project" value="TreeGrafter"/>
</dbReference>
<organism evidence="2 3">
    <name type="scientific">Mesobacillus foraminis</name>
    <dbReference type="NCBI Taxonomy" id="279826"/>
    <lineage>
        <taxon>Bacteria</taxon>
        <taxon>Bacillati</taxon>
        <taxon>Bacillota</taxon>
        <taxon>Bacilli</taxon>
        <taxon>Bacillales</taxon>
        <taxon>Bacillaceae</taxon>
        <taxon>Mesobacillus</taxon>
    </lineage>
</organism>
<dbReference type="Gene3D" id="3.50.50.60">
    <property type="entry name" value="FAD/NAD(P)-binding domain"/>
    <property type="match status" value="1"/>
</dbReference>
<dbReference type="SUPFAM" id="SSF54373">
    <property type="entry name" value="FAD-linked reductases, C-terminal domain"/>
    <property type="match status" value="1"/>
</dbReference>
<feature type="domain" description="Amine oxidase" evidence="1">
    <location>
        <begin position="74"/>
        <end position="529"/>
    </location>
</feature>
<dbReference type="InterPro" id="IPR036188">
    <property type="entry name" value="FAD/NAD-bd_sf"/>
</dbReference>
<dbReference type="RefSeq" id="WP_373566061.1">
    <property type="nucleotide sequence ID" value="NZ_JABUHM010000004.1"/>
</dbReference>
<evidence type="ECO:0000313" key="2">
    <source>
        <dbReference type="EMBL" id="TCN25102.1"/>
    </source>
</evidence>
<accession>A0A4R2BFJ1</accession>
<evidence type="ECO:0000259" key="1">
    <source>
        <dbReference type="Pfam" id="PF01593"/>
    </source>
</evidence>
<gene>
    <name evidence="2" type="ORF">EV146_106306</name>
</gene>
<keyword evidence="3" id="KW-1185">Reference proteome</keyword>
<comment type="caution">
    <text evidence="2">The sequence shown here is derived from an EMBL/GenBank/DDBJ whole genome shotgun (WGS) entry which is preliminary data.</text>
</comment>
<dbReference type="EMBL" id="SLVV01000006">
    <property type="protein sequence ID" value="TCN25102.1"/>
    <property type="molecule type" value="Genomic_DNA"/>
</dbReference>
<dbReference type="Pfam" id="PF01593">
    <property type="entry name" value="Amino_oxidase"/>
    <property type="match status" value="1"/>
</dbReference>